<evidence type="ECO:0000313" key="2">
    <source>
        <dbReference type="Proteomes" id="UP000784294"/>
    </source>
</evidence>
<name>A0A448XR75_9PLAT</name>
<organism evidence="1 2">
    <name type="scientific">Protopolystoma xenopodis</name>
    <dbReference type="NCBI Taxonomy" id="117903"/>
    <lineage>
        <taxon>Eukaryota</taxon>
        <taxon>Metazoa</taxon>
        <taxon>Spiralia</taxon>
        <taxon>Lophotrochozoa</taxon>
        <taxon>Platyhelminthes</taxon>
        <taxon>Monogenea</taxon>
        <taxon>Polyopisthocotylea</taxon>
        <taxon>Polystomatidea</taxon>
        <taxon>Polystomatidae</taxon>
        <taxon>Protopolystoma</taxon>
    </lineage>
</organism>
<keyword evidence="2" id="KW-1185">Reference proteome</keyword>
<protein>
    <submittedName>
        <fullName evidence="1">Uncharacterized protein</fullName>
    </submittedName>
</protein>
<dbReference type="EMBL" id="CAAALY010277274">
    <property type="protein sequence ID" value="VEL42880.1"/>
    <property type="molecule type" value="Genomic_DNA"/>
</dbReference>
<evidence type="ECO:0000313" key="1">
    <source>
        <dbReference type="EMBL" id="VEL42880.1"/>
    </source>
</evidence>
<accession>A0A448XR75</accession>
<reference evidence="1" key="1">
    <citation type="submission" date="2018-11" db="EMBL/GenBank/DDBJ databases">
        <authorList>
            <consortium name="Pathogen Informatics"/>
        </authorList>
    </citation>
    <scope>NUCLEOTIDE SEQUENCE</scope>
</reference>
<gene>
    <name evidence="1" type="ORF">PXEA_LOCUS36320</name>
</gene>
<comment type="caution">
    <text evidence="1">The sequence shown here is derived from an EMBL/GenBank/DDBJ whole genome shotgun (WGS) entry which is preliminary data.</text>
</comment>
<proteinExistence type="predicted"/>
<dbReference type="AlphaFoldDB" id="A0A448XR75"/>
<dbReference type="Proteomes" id="UP000784294">
    <property type="component" value="Unassembled WGS sequence"/>
</dbReference>
<sequence>MLSGIWDRVRKKSNCVRCWLATGRPSMLLILMISILSRQVATELSSILTSNTHNEL</sequence>